<dbReference type="CDD" id="cd00073">
    <property type="entry name" value="H15"/>
    <property type="match status" value="1"/>
</dbReference>
<dbReference type="EMBL" id="JACASE010000004">
    <property type="protein sequence ID" value="KAF6474334.1"/>
    <property type="molecule type" value="Genomic_DNA"/>
</dbReference>
<dbReference type="FunFam" id="1.10.10.10:FF:000393">
    <property type="entry name" value="Oocyte-specific H1 histone"/>
    <property type="match status" value="1"/>
</dbReference>
<keyword evidence="3" id="KW-0539">Nucleus</keyword>
<evidence type="ECO:0000256" key="8">
    <source>
        <dbReference type="ARBA" id="ARBA00080360"/>
    </source>
</evidence>
<protein>
    <recommendedName>
        <fullName evidence="5">Histone H1.8</fullName>
    </recommendedName>
    <alternativeName>
        <fullName evidence="8">Histone H1oo</fullName>
    </alternativeName>
    <alternativeName>
        <fullName evidence="6">Oocyte-specific histone H1</fullName>
    </alternativeName>
    <alternativeName>
        <fullName evidence="7">Oocyte-specific linker histone H1</fullName>
    </alternativeName>
</protein>
<feature type="region of interest" description="Disordered" evidence="9">
    <location>
        <begin position="1"/>
        <end position="42"/>
    </location>
</feature>
<dbReference type="OrthoDB" id="1110759at2759"/>
<dbReference type="GO" id="GO:0000786">
    <property type="term" value="C:nucleosome"/>
    <property type="evidence" value="ECO:0007669"/>
    <property type="project" value="InterPro"/>
</dbReference>
<keyword evidence="12" id="KW-1185">Reference proteome</keyword>
<keyword evidence="2" id="KW-0238">DNA-binding</keyword>
<keyword evidence="1" id="KW-0158">Chromosome</keyword>
<evidence type="ECO:0000256" key="9">
    <source>
        <dbReference type="SAM" id="MobiDB-lite"/>
    </source>
</evidence>
<dbReference type="Gene3D" id="1.10.10.10">
    <property type="entry name" value="Winged helix-like DNA-binding domain superfamily/Winged helix DNA-binding domain"/>
    <property type="match status" value="1"/>
</dbReference>
<feature type="domain" description="H15" evidence="10">
    <location>
        <begin position="42"/>
        <end position="120"/>
    </location>
</feature>
<dbReference type="GO" id="GO:0030527">
    <property type="term" value="F:structural constituent of chromatin"/>
    <property type="evidence" value="ECO:0007669"/>
    <property type="project" value="UniProtKB-ARBA"/>
</dbReference>
<feature type="compositionally biased region" description="Low complexity" evidence="9">
    <location>
        <begin position="251"/>
        <end position="263"/>
    </location>
</feature>
<comment type="caution">
    <text evidence="11">The sequence shown here is derived from an EMBL/GenBank/DDBJ whole genome shotgun (WGS) entry which is preliminary data.</text>
</comment>
<dbReference type="SUPFAM" id="SSF46785">
    <property type="entry name" value="Winged helix' DNA-binding domain"/>
    <property type="match status" value="1"/>
</dbReference>
<dbReference type="PROSITE" id="PS51504">
    <property type="entry name" value="H15"/>
    <property type="match status" value="1"/>
</dbReference>
<dbReference type="InterPro" id="IPR036390">
    <property type="entry name" value="WH_DNA-bd_sf"/>
</dbReference>
<evidence type="ECO:0000256" key="4">
    <source>
        <dbReference type="ARBA" id="ARBA00056213"/>
    </source>
</evidence>
<dbReference type="AlphaFoldDB" id="A0A7J8HPP9"/>
<organism evidence="11 12">
    <name type="scientific">Rousettus aegyptiacus</name>
    <name type="common">Egyptian fruit bat</name>
    <name type="synonym">Pteropus aegyptiacus</name>
    <dbReference type="NCBI Taxonomy" id="9407"/>
    <lineage>
        <taxon>Eukaryota</taxon>
        <taxon>Metazoa</taxon>
        <taxon>Chordata</taxon>
        <taxon>Craniata</taxon>
        <taxon>Vertebrata</taxon>
        <taxon>Euteleostomi</taxon>
        <taxon>Mammalia</taxon>
        <taxon>Eutheria</taxon>
        <taxon>Laurasiatheria</taxon>
        <taxon>Chiroptera</taxon>
        <taxon>Yinpterochiroptera</taxon>
        <taxon>Pteropodoidea</taxon>
        <taxon>Pteropodidae</taxon>
        <taxon>Rousettinae</taxon>
        <taxon>Rousettus</taxon>
    </lineage>
</organism>
<evidence type="ECO:0000313" key="11">
    <source>
        <dbReference type="EMBL" id="KAF6474334.1"/>
    </source>
</evidence>
<dbReference type="Pfam" id="PF00538">
    <property type="entry name" value="Linker_histone"/>
    <property type="match status" value="1"/>
</dbReference>
<evidence type="ECO:0000256" key="6">
    <source>
        <dbReference type="ARBA" id="ARBA00078404"/>
    </source>
</evidence>
<evidence type="ECO:0000259" key="10">
    <source>
        <dbReference type="PROSITE" id="PS51504"/>
    </source>
</evidence>
<name>A0A7J8HPP9_ROUAE</name>
<reference evidence="11 12" key="1">
    <citation type="journal article" date="2020" name="Nature">
        <title>Six reference-quality genomes reveal evolution of bat adaptations.</title>
        <authorList>
            <person name="Jebb D."/>
            <person name="Huang Z."/>
            <person name="Pippel M."/>
            <person name="Hughes G.M."/>
            <person name="Lavrichenko K."/>
            <person name="Devanna P."/>
            <person name="Winkler S."/>
            <person name="Jermiin L.S."/>
            <person name="Skirmuntt E.C."/>
            <person name="Katzourakis A."/>
            <person name="Burkitt-Gray L."/>
            <person name="Ray D.A."/>
            <person name="Sullivan K.A.M."/>
            <person name="Roscito J.G."/>
            <person name="Kirilenko B.M."/>
            <person name="Davalos L.M."/>
            <person name="Corthals A.P."/>
            <person name="Power M.L."/>
            <person name="Jones G."/>
            <person name="Ransome R.D."/>
            <person name="Dechmann D.K.N."/>
            <person name="Locatelli A.G."/>
            <person name="Puechmaille S.J."/>
            <person name="Fedrigo O."/>
            <person name="Jarvis E.D."/>
            <person name="Hiller M."/>
            <person name="Vernes S.C."/>
            <person name="Myers E.W."/>
            <person name="Teeling E.C."/>
        </authorList>
    </citation>
    <scope>NUCLEOTIDE SEQUENCE [LARGE SCALE GENOMIC DNA]</scope>
    <source>
        <strain evidence="11">MRouAeg1</strain>
        <tissue evidence="11">Muscle</tissue>
    </source>
</reference>
<dbReference type="GO" id="GO:0003677">
    <property type="term" value="F:DNA binding"/>
    <property type="evidence" value="ECO:0007669"/>
    <property type="project" value="UniProtKB-KW"/>
</dbReference>
<dbReference type="Proteomes" id="UP000593571">
    <property type="component" value="Unassembled WGS sequence"/>
</dbReference>
<sequence>MAPGSMASSDTSTSLASSTSMSRWSGTEKPGPSHSGIQAPRRHPPMLRMVLEALQAGEQRRGTSVVAIKVYILRKYPTVDAIRLKYLLKRALDTGMQRGLFVRPTNSKARGATGSFKLVPKHTKKILPRKTTTMTAPRKPGEAKEEAPKKGGQTKDRETRVGKAKKAPRLPDKATNAPPGASEPHGKSKVKGRRTSPAAAKAHRKTKAGSQSSKPTVTKGENGDASLAKKKMGNKVPKEAAAQRAGEGLKAKAAAPPKGSGSKMEPAPLARKTEVPKGPRRPGVTTKTSSSKGASKKAEVKS</sequence>
<evidence type="ECO:0000256" key="1">
    <source>
        <dbReference type="ARBA" id="ARBA00022454"/>
    </source>
</evidence>
<feature type="compositionally biased region" description="Basic and acidic residues" evidence="9">
    <location>
        <begin position="139"/>
        <end position="161"/>
    </location>
</feature>
<feature type="compositionally biased region" description="Low complexity" evidence="9">
    <location>
        <begin position="283"/>
        <end position="293"/>
    </location>
</feature>
<dbReference type="GO" id="GO:0005634">
    <property type="term" value="C:nucleus"/>
    <property type="evidence" value="ECO:0007669"/>
    <property type="project" value="UniProtKB-ARBA"/>
</dbReference>
<evidence type="ECO:0000256" key="2">
    <source>
        <dbReference type="ARBA" id="ARBA00023125"/>
    </source>
</evidence>
<dbReference type="InterPro" id="IPR005818">
    <property type="entry name" value="Histone_H1/H5_H15"/>
</dbReference>
<evidence type="ECO:0000256" key="3">
    <source>
        <dbReference type="ARBA" id="ARBA00023242"/>
    </source>
</evidence>
<dbReference type="GO" id="GO:0006334">
    <property type="term" value="P:nucleosome assembly"/>
    <property type="evidence" value="ECO:0007669"/>
    <property type="project" value="InterPro"/>
</dbReference>
<feature type="region of interest" description="Disordered" evidence="9">
    <location>
        <begin position="128"/>
        <end position="302"/>
    </location>
</feature>
<dbReference type="SMART" id="SM00526">
    <property type="entry name" value="H15"/>
    <property type="match status" value="1"/>
</dbReference>
<gene>
    <name evidence="11" type="ORF">HJG63_006083</name>
</gene>
<feature type="compositionally biased region" description="Low complexity" evidence="9">
    <location>
        <begin position="1"/>
        <end position="22"/>
    </location>
</feature>
<evidence type="ECO:0000313" key="12">
    <source>
        <dbReference type="Proteomes" id="UP000593571"/>
    </source>
</evidence>
<proteinExistence type="predicted"/>
<dbReference type="InterPro" id="IPR036388">
    <property type="entry name" value="WH-like_DNA-bd_sf"/>
</dbReference>
<evidence type="ECO:0000256" key="7">
    <source>
        <dbReference type="ARBA" id="ARBA00078520"/>
    </source>
</evidence>
<evidence type="ECO:0000256" key="5">
    <source>
        <dbReference type="ARBA" id="ARBA00073462"/>
    </source>
</evidence>
<comment type="function">
    <text evidence="4">May play a key role in the control of gene expression during oogenesis and early embryogenesis, presumably through the perturbation of chromatin structure. Essential for meiotic maturation of germinal vesicle-stage oocytes. The somatic type linker histone H1c is rapidly replaced by H1oo in a donor nucleus transplanted into an oocyte. The greater mobility of H1oo as compared to H1c may contribute to this rapid replacement and increased instability of the embryonic chromatin structure. The rapid replacement of H1c with H1oo may play an important role in nuclear remodeling.</text>
</comment>
<accession>A0A7J8HPP9</accession>